<protein>
    <submittedName>
        <fullName evidence="1">Uncharacterized protein</fullName>
    </submittedName>
</protein>
<dbReference type="EMBL" id="QBMN01000075">
    <property type="protein sequence ID" value="PZO40333.1"/>
    <property type="molecule type" value="Genomic_DNA"/>
</dbReference>
<name>A0A2W4W5F2_9CYAN</name>
<sequence>MNHERARNLSVPAPCLIDSGVVVNKTDMLRLLQDLGQVRYRHLQDDISIAEGQGLVMEVFADNQQATLVANHTLYINVYSFDCLEIGSTDADGSYFDLVQDNRRLRLMPQSDPMHEQMTRSLNTATLEAMVADALSASWDACLDDDRNFLE</sequence>
<evidence type="ECO:0000313" key="1">
    <source>
        <dbReference type="EMBL" id="PZO40333.1"/>
    </source>
</evidence>
<proteinExistence type="predicted"/>
<evidence type="ECO:0000313" key="2">
    <source>
        <dbReference type="Proteomes" id="UP000249081"/>
    </source>
</evidence>
<organism evidence="1 2">
    <name type="scientific">Shackletoniella antarctica</name>
    <dbReference type="NCBI Taxonomy" id="268115"/>
    <lineage>
        <taxon>Bacteria</taxon>
        <taxon>Bacillati</taxon>
        <taxon>Cyanobacteriota</taxon>
        <taxon>Cyanophyceae</taxon>
        <taxon>Oculatellales</taxon>
        <taxon>Oculatellaceae</taxon>
        <taxon>Shackletoniella</taxon>
    </lineage>
</organism>
<dbReference type="Proteomes" id="UP000249081">
    <property type="component" value="Unassembled WGS sequence"/>
</dbReference>
<accession>A0A2W4W5F2</accession>
<reference evidence="1 2" key="2">
    <citation type="submission" date="2018-06" db="EMBL/GenBank/DDBJ databases">
        <title>Metagenomic assembly of (sub)arctic Cyanobacteria and their associated microbiome from non-axenic cultures.</title>
        <authorList>
            <person name="Baurain D."/>
        </authorList>
    </citation>
    <scope>NUCLEOTIDE SEQUENCE [LARGE SCALE GENOMIC DNA]</scope>
    <source>
        <strain evidence="1">ULC041bin1</strain>
    </source>
</reference>
<reference evidence="2" key="1">
    <citation type="submission" date="2018-04" db="EMBL/GenBank/DDBJ databases">
        <authorList>
            <person name="Cornet L."/>
        </authorList>
    </citation>
    <scope>NUCLEOTIDE SEQUENCE [LARGE SCALE GENOMIC DNA]</scope>
</reference>
<gene>
    <name evidence="1" type="ORF">DCF17_11985</name>
</gene>
<dbReference type="AlphaFoldDB" id="A0A2W4W5F2"/>
<comment type="caution">
    <text evidence="1">The sequence shown here is derived from an EMBL/GenBank/DDBJ whole genome shotgun (WGS) entry which is preliminary data.</text>
</comment>